<proteinExistence type="predicted"/>
<keyword evidence="1" id="KW-1133">Transmembrane helix</keyword>
<dbReference type="Proteomes" id="UP000729402">
    <property type="component" value="Unassembled WGS sequence"/>
</dbReference>
<sequence>MPLRGCRWVGGCGTCWGTPWRLPKGVAETGERVADTVAPGVMPILRTADEAKATNPRVAFFSMESYPVYRDFTVIPFFVAFFLVICFHLDRFNSSSRL</sequence>
<evidence type="ECO:0000313" key="3">
    <source>
        <dbReference type="Proteomes" id="UP000729402"/>
    </source>
</evidence>
<keyword evidence="1" id="KW-0812">Transmembrane</keyword>
<dbReference type="OrthoDB" id="1880850at2759"/>
<evidence type="ECO:0000256" key="1">
    <source>
        <dbReference type="SAM" id="Phobius"/>
    </source>
</evidence>
<feature type="transmembrane region" description="Helical" evidence="1">
    <location>
        <begin position="72"/>
        <end position="89"/>
    </location>
</feature>
<accession>A0A8J5WHV5</accession>
<comment type="caution">
    <text evidence="2">The sequence shown here is derived from an EMBL/GenBank/DDBJ whole genome shotgun (WGS) entry which is preliminary data.</text>
</comment>
<evidence type="ECO:0000313" key="2">
    <source>
        <dbReference type="EMBL" id="KAG8088667.1"/>
    </source>
</evidence>
<protein>
    <submittedName>
        <fullName evidence="2">Uncharacterized protein</fullName>
    </submittedName>
</protein>
<dbReference type="AlphaFoldDB" id="A0A8J5WHV5"/>
<reference evidence="2" key="2">
    <citation type="submission" date="2021-02" db="EMBL/GenBank/DDBJ databases">
        <authorList>
            <person name="Kimball J.A."/>
            <person name="Haas M.W."/>
            <person name="Macchietto M."/>
            <person name="Kono T."/>
            <person name="Duquette J."/>
            <person name="Shao M."/>
        </authorList>
    </citation>
    <scope>NUCLEOTIDE SEQUENCE</scope>
    <source>
        <tissue evidence="2">Fresh leaf tissue</tissue>
    </source>
</reference>
<reference evidence="2" key="1">
    <citation type="journal article" date="2021" name="bioRxiv">
        <title>Whole Genome Assembly and Annotation of Northern Wild Rice, Zizania palustris L., Supports a Whole Genome Duplication in the Zizania Genus.</title>
        <authorList>
            <person name="Haas M."/>
            <person name="Kono T."/>
            <person name="Macchietto M."/>
            <person name="Millas R."/>
            <person name="McGilp L."/>
            <person name="Shao M."/>
            <person name="Duquette J."/>
            <person name="Hirsch C.N."/>
            <person name="Kimball J."/>
        </authorList>
    </citation>
    <scope>NUCLEOTIDE SEQUENCE</scope>
    <source>
        <tissue evidence="2">Fresh leaf tissue</tissue>
    </source>
</reference>
<dbReference type="EMBL" id="JAAALK010000082">
    <property type="protein sequence ID" value="KAG8088667.1"/>
    <property type="molecule type" value="Genomic_DNA"/>
</dbReference>
<keyword evidence="1" id="KW-0472">Membrane</keyword>
<name>A0A8J5WHV5_ZIZPA</name>
<organism evidence="2 3">
    <name type="scientific">Zizania palustris</name>
    <name type="common">Northern wild rice</name>
    <dbReference type="NCBI Taxonomy" id="103762"/>
    <lineage>
        <taxon>Eukaryota</taxon>
        <taxon>Viridiplantae</taxon>
        <taxon>Streptophyta</taxon>
        <taxon>Embryophyta</taxon>
        <taxon>Tracheophyta</taxon>
        <taxon>Spermatophyta</taxon>
        <taxon>Magnoliopsida</taxon>
        <taxon>Liliopsida</taxon>
        <taxon>Poales</taxon>
        <taxon>Poaceae</taxon>
        <taxon>BOP clade</taxon>
        <taxon>Oryzoideae</taxon>
        <taxon>Oryzeae</taxon>
        <taxon>Zizaniinae</taxon>
        <taxon>Zizania</taxon>
    </lineage>
</organism>
<keyword evidence="3" id="KW-1185">Reference proteome</keyword>
<gene>
    <name evidence="2" type="ORF">GUJ93_ZPchr0010g7488</name>
</gene>